<dbReference type="AlphaFoldDB" id="Q2KFX1"/>
<sequence length="18" mass="1983">MAGPVPQRRSLSKILMKA</sequence>
<name>Q2KFX1_PYRO7</name>
<protein>
    <submittedName>
        <fullName evidence="1">Uncharacterized protein</fullName>
    </submittedName>
</protein>
<proteinExistence type="predicted"/>
<evidence type="ECO:0000313" key="1">
    <source>
        <dbReference type="EMBL" id="EAQ71157.1"/>
    </source>
</evidence>
<gene>
    <name evidence="1" type="ORF">MGCH7_ch7g564</name>
</gene>
<organism evidence="1">
    <name type="scientific">Pyricularia oryzae (strain 70-15 / ATCC MYA-4617 / FGSC 8958)</name>
    <name type="common">Rice blast fungus</name>
    <name type="synonym">Magnaporthe oryzae</name>
    <dbReference type="NCBI Taxonomy" id="242507"/>
    <lineage>
        <taxon>Eukaryota</taxon>
        <taxon>Fungi</taxon>
        <taxon>Dikarya</taxon>
        <taxon>Ascomycota</taxon>
        <taxon>Pezizomycotina</taxon>
        <taxon>Sordariomycetes</taxon>
        <taxon>Sordariomycetidae</taxon>
        <taxon>Magnaporthales</taxon>
        <taxon>Pyriculariaceae</taxon>
        <taxon>Pyricularia</taxon>
    </lineage>
</organism>
<dbReference type="EMBL" id="CM000230">
    <property type="protein sequence ID" value="EAQ71157.1"/>
    <property type="molecule type" value="Genomic_DNA"/>
</dbReference>
<reference evidence="1" key="1">
    <citation type="submission" date="2005-01" db="EMBL/GenBank/DDBJ databases">
        <title>The sequence of Magnaporthe grisea chromosome 7.</title>
        <authorList>
            <person name="Thon M.R."/>
            <person name="Pan H."/>
            <person name="Diener A."/>
            <person name="Papalas J."/>
            <person name="Taro A."/>
            <person name="Mitchell T."/>
            <person name="Dean R.A."/>
        </authorList>
    </citation>
    <scope>NUCLEOTIDE SEQUENCE</scope>
    <source>
        <strain evidence="1">70-15</strain>
    </source>
</reference>
<accession>Q2KFX1</accession>